<keyword evidence="4" id="KW-0804">Transcription</keyword>
<sequence>MTDNVGPLPGLEAVAQAIGAVHQLRSSVSRVFGSLRSGIRAGPEKTFITEFQENLQAVNRDFSDLERLATHVGRPSESHPLHNSGLLSLDPVQDKTPIYSQLLQAYKWSNKLQWHANLVCSLLNQQSLKRSSAQTVVSAKRRVKVQPTSLTVPAQYVDEVIARMDRLFTDMSVSLSRPGGTSVIVVVTLGKVLRAVVVLRTLIIERVLVRAFHELAHTEEGALDLWTKSQYQVFQKVTDHATAASLHYQLPQMPEVVVRSFMMWLHSYISLFQNPCQRCGRHLQDGLPPTWRDFRTLEPFHDVCRQ</sequence>
<reference evidence="6" key="1">
    <citation type="submission" date="2025-08" db="UniProtKB">
        <authorList>
            <consortium name="Ensembl"/>
        </authorList>
    </citation>
    <scope>IDENTIFICATION</scope>
</reference>
<dbReference type="GO" id="GO:0016592">
    <property type="term" value="C:mediator complex"/>
    <property type="evidence" value="ECO:0007669"/>
    <property type="project" value="InterPro"/>
</dbReference>
<keyword evidence="5" id="KW-0539">Nucleus</keyword>
<dbReference type="GO" id="GO:0006357">
    <property type="term" value="P:regulation of transcription by RNA polymerase II"/>
    <property type="evidence" value="ECO:0007669"/>
    <property type="project" value="TreeGrafter"/>
</dbReference>
<accession>A0A8C4R515</accession>
<dbReference type="GO" id="GO:0003713">
    <property type="term" value="F:transcription coactivator activity"/>
    <property type="evidence" value="ECO:0007669"/>
    <property type="project" value="TreeGrafter"/>
</dbReference>
<proteinExistence type="inferred from homology"/>
<dbReference type="PANTHER" id="PTHR13130:SF4">
    <property type="entry name" value="MEDIATOR OF RNA POLYMERASE II TRANSCRIPTION SUBUNIT 27"/>
    <property type="match status" value="1"/>
</dbReference>
<comment type="subcellular location">
    <subcellularLocation>
        <location evidence="1">Nucleus</location>
    </subcellularLocation>
</comment>
<reference evidence="6" key="2">
    <citation type="submission" date="2025-09" db="UniProtKB">
        <authorList>
            <consortium name="Ensembl"/>
        </authorList>
    </citation>
    <scope>IDENTIFICATION</scope>
</reference>
<dbReference type="Pfam" id="PF11571">
    <property type="entry name" value="Med27"/>
    <property type="match status" value="1"/>
</dbReference>
<name>A0A8C4R515_EPTBU</name>
<evidence type="ECO:0000313" key="7">
    <source>
        <dbReference type="Proteomes" id="UP000694388"/>
    </source>
</evidence>
<dbReference type="PANTHER" id="PTHR13130">
    <property type="entry name" value="34 KDA TRANSCRIPTIONAL CO-ACTIVATOR-RELATED"/>
    <property type="match status" value="1"/>
</dbReference>
<dbReference type="Ensembl" id="ENSEBUT00000025567.1">
    <property type="protein sequence ID" value="ENSEBUP00000024991.1"/>
    <property type="gene ID" value="ENSEBUG00000015418.1"/>
</dbReference>
<dbReference type="Proteomes" id="UP000694388">
    <property type="component" value="Unplaced"/>
</dbReference>
<evidence type="ECO:0000313" key="6">
    <source>
        <dbReference type="Ensembl" id="ENSEBUP00000024991.1"/>
    </source>
</evidence>
<organism evidence="6 7">
    <name type="scientific">Eptatretus burgeri</name>
    <name type="common">Inshore hagfish</name>
    <dbReference type="NCBI Taxonomy" id="7764"/>
    <lineage>
        <taxon>Eukaryota</taxon>
        <taxon>Metazoa</taxon>
        <taxon>Chordata</taxon>
        <taxon>Craniata</taxon>
        <taxon>Vertebrata</taxon>
        <taxon>Cyclostomata</taxon>
        <taxon>Myxini</taxon>
        <taxon>Myxiniformes</taxon>
        <taxon>Myxinidae</taxon>
        <taxon>Eptatretinae</taxon>
        <taxon>Eptatretus</taxon>
    </lineage>
</organism>
<dbReference type="AlphaFoldDB" id="A0A8C4R515"/>
<evidence type="ECO:0000256" key="2">
    <source>
        <dbReference type="ARBA" id="ARBA00008048"/>
    </source>
</evidence>
<evidence type="ECO:0000256" key="4">
    <source>
        <dbReference type="ARBA" id="ARBA00023163"/>
    </source>
</evidence>
<dbReference type="GeneTree" id="ENSGT00390000012207"/>
<comment type="similarity">
    <text evidence="2">Belongs to the Mediator complex subunit 27 family.</text>
</comment>
<keyword evidence="7" id="KW-1185">Reference proteome</keyword>
<dbReference type="InterPro" id="IPR021627">
    <property type="entry name" value="Mediator_Med27"/>
</dbReference>
<protein>
    <submittedName>
        <fullName evidence="6">Mediator complex subunit 27</fullName>
    </submittedName>
</protein>
<evidence type="ECO:0000256" key="3">
    <source>
        <dbReference type="ARBA" id="ARBA00023015"/>
    </source>
</evidence>
<dbReference type="OMA" id="FHEDCRN"/>
<dbReference type="GO" id="GO:0046549">
    <property type="term" value="P:retinal cone cell development"/>
    <property type="evidence" value="ECO:0007669"/>
    <property type="project" value="Ensembl"/>
</dbReference>
<evidence type="ECO:0000256" key="5">
    <source>
        <dbReference type="ARBA" id="ARBA00023242"/>
    </source>
</evidence>
<keyword evidence="3" id="KW-0805">Transcription regulation</keyword>
<evidence type="ECO:0000256" key="1">
    <source>
        <dbReference type="ARBA" id="ARBA00004123"/>
    </source>
</evidence>